<keyword evidence="6" id="KW-0805">Transcription regulation</keyword>
<evidence type="ECO:0000256" key="2">
    <source>
        <dbReference type="ARBA" id="ARBA00004496"/>
    </source>
</evidence>
<gene>
    <name evidence="11" type="ORF">K489DRAFT_375802</name>
</gene>
<dbReference type="GO" id="GO:0005737">
    <property type="term" value="C:cytoplasm"/>
    <property type="evidence" value="ECO:0007669"/>
    <property type="project" value="UniProtKB-SubCell"/>
</dbReference>
<name>A0A6J3MID1_9PEZI</name>
<dbReference type="InterPro" id="IPR013734">
    <property type="entry name" value="TF_Nrm1/Whi5"/>
</dbReference>
<organism evidence="11">
    <name type="scientific">Dissoconium aciculare CBS 342.82</name>
    <dbReference type="NCBI Taxonomy" id="1314786"/>
    <lineage>
        <taxon>Eukaryota</taxon>
        <taxon>Fungi</taxon>
        <taxon>Dikarya</taxon>
        <taxon>Ascomycota</taxon>
        <taxon>Pezizomycotina</taxon>
        <taxon>Dothideomycetes</taxon>
        <taxon>Dothideomycetidae</taxon>
        <taxon>Mycosphaerellales</taxon>
        <taxon>Dissoconiaceae</taxon>
        <taxon>Dissoconium</taxon>
    </lineage>
</organism>
<keyword evidence="5" id="KW-0678">Repressor</keyword>
<evidence type="ECO:0000256" key="7">
    <source>
        <dbReference type="ARBA" id="ARBA00023163"/>
    </source>
</evidence>
<evidence type="ECO:0000256" key="5">
    <source>
        <dbReference type="ARBA" id="ARBA00022491"/>
    </source>
</evidence>
<evidence type="ECO:0000313" key="10">
    <source>
        <dbReference type="Proteomes" id="UP000504637"/>
    </source>
</evidence>
<feature type="region of interest" description="Disordered" evidence="9">
    <location>
        <begin position="1"/>
        <end position="24"/>
    </location>
</feature>
<accession>A0A6J3MID1</accession>
<evidence type="ECO:0000313" key="11">
    <source>
        <dbReference type="RefSeq" id="XP_033464711.1"/>
    </source>
</evidence>
<dbReference type="AlphaFoldDB" id="A0A6J3MID1"/>
<dbReference type="Proteomes" id="UP000504637">
    <property type="component" value="Unplaced"/>
</dbReference>
<reference evidence="11" key="2">
    <citation type="submission" date="2020-04" db="EMBL/GenBank/DDBJ databases">
        <authorList>
            <consortium name="NCBI Genome Project"/>
        </authorList>
    </citation>
    <scope>NUCLEOTIDE SEQUENCE</scope>
    <source>
        <strain evidence="11">CBS 342.82</strain>
    </source>
</reference>
<dbReference type="Pfam" id="PF08528">
    <property type="entry name" value="Whi5"/>
    <property type="match status" value="1"/>
</dbReference>
<evidence type="ECO:0000256" key="8">
    <source>
        <dbReference type="ARBA" id="ARBA00023242"/>
    </source>
</evidence>
<keyword evidence="8" id="KW-0539">Nucleus</keyword>
<keyword evidence="10" id="KW-1185">Reference proteome</keyword>
<evidence type="ECO:0000256" key="3">
    <source>
        <dbReference type="ARBA" id="ARBA00006922"/>
    </source>
</evidence>
<dbReference type="GO" id="GO:0005634">
    <property type="term" value="C:nucleus"/>
    <property type="evidence" value="ECO:0007669"/>
    <property type="project" value="UniProtKB-SubCell"/>
</dbReference>
<protein>
    <submittedName>
        <fullName evidence="11">Uncharacterized protein</fullName>
    </submittedName>
</protein>
<dbReference type="GeneID" id="54361563"/>
<dbReference type="OrthoDB" id="5345625at2759"/>
<keyword evidence="4" id="KW-0963">Cytoplasm</keyword>
<feature type="compositionally biased region" description="Basic and acidic residues" evidence="9">
    <location>
        <begin position="70"/>
        <end position="83"/>
    </location>
</feature>
<comment type="similarity">
    <text evidence="3">Belongs to the WHI5/NRM1 family.</text>
</comment>
<evidence type="ECO:0000256" key="9">
    <source>
        <dbReference type="SAM" id="MobiDB-lite"/>
    </source>
</evidence>
<keyword evidence="7" id="KW-0804">Transcription</keyword>
<evidence type="ECO:0000256" key="4">
    <source>
        <dbReference type="ARBA" id="ARBA00022490"/>
    </source>
</evidence>
<evidence type="ECO:0000256" key="1">
    <source>
        <dbReference type="ARBA" id="ARBA00004123"/>
    </source>
</evidence>
<feature type="compositionally biased region" description="Polar residues" evidence="9">
    <location>
        <begin position="1"/>
        <end position="12"/>
    </location>
</feature>
<reference evidence="11" key="1">
    <citation type="submission" date="2020-01" db="EMBL/GenBank/DDBJ databases">
        <authorList>
            <consortium name="DOE Joint Genome Institute"/>
            <person name="Haridas S."/>
            <person name="Albert R."/>
            <person name="Binder M."/>
            <person name="Bloem J."/>
            <person name="Labutti K."/>
            <person name="Salamov A."/>
            <person name="Andreopoulos B."/>
            <person name="Baker S.E."/>
            <person name="Barry K."/>
            <person name="Bills G."/>
            <person name="Bluhm B.H."/>
            <person name="Cannon C."/>
            <person name="Castanera R."/>
            <person name="Culley D.E."/>
            <person name="Daum C."/>
            <person name="Ezra D."/>
            <person name="Gonzalez J.B."/>
            <person name="Henrissat B."/>
            <person name="Kuo A."/>
            <person name="Liang C."/>
            <person name="Lipzen A."/>
            <person name="Lutzoni F."/>
            <person name="Magnuson J."/>
            <person name="Mondo S."/>
            <person name="Nolan M."/>
            <person name="Ohm R."/>
            <person name="Pangilinan J."/>
            <person name="Park H.-J."/>
            <person name="Ramirez L."/>
            <person name="Alfaro M."/>
            <person name="Sun H."/>
            <person name="Tritt A."/>
            <person name="Yoshinaga Y."/>
            <person name="Zwiers L.-H."/>
            <person name="Turgeon B.G."/>
            <person name="Goodwin S.B."/>
            <person name="Spatafora J.W."/>
            <person name="Crous P.W."/>
            <person name="Grigoriev I.V."/>
        </authorList>
    </citation>
    <scope>NUCLEOTIDE SEQUENCE</scope>
    <source>
        <strain evidence="11">CBS 342.82</strain>
    </source>
</reference>
<reference evidence="11" key="3">
    <citation type="submission" date="2025-08" db="UniProtKB">
        <authorList>
            <consortium name="RefSeq"/>
        </authorList>
    </citation>
    <scope>IDENTIFICATION</scope>
    <source>
        <strain evidence="11">CBS 342.82</strain>
    </source>
</reference>
<feature type="region of interest" description="Disordered" evidence="9">
    <location>
        <begin position="69"/>
        <end position="91"/>
    </location>
</feature>
<comment type="subcellular location">
    <subcellularLocation>
        <location evidence="2">Cytoplasm</location>
    </subcellularLocation>
    <subcellularLocation>
        <location evidence="1">Nucleus</location>
    </subcellularLocation>
</comment>
<dbReference type="RefSeq" id="XP_033464711.1">
    <property type="nucleotide sequence ID" value="XM_033603763.1"/>
</dbReference>
<proteinExistence type="inferred from homology"/>
<feature type="region of interest" description="Disordered" evidence="9">
    <location>
        <begin position="272"/>
        <end position="293"/>
    </location>
</feature>
<sequence length="293" mass="32127">MAMDNQCSATESSGRRVLGDMSPNVRKVASTGIFSTNSDNKPMASSPLKRSFTASMEGTSGFKYIKRRKGSMENHVERSRERSSCGSKPVHEMFPPPQELATIQMSPTEVNTPSCTEDETNELEAKRHPPPLQSFSSLINFDGPSSQGTISSEQDVPYSLFSSPSMAEVLRLRLQVAMYKIRTNQVDIPFDELCVEEDTEGSRGMTRSLTPEWEESVEGMVARRKQEAQKLSLLADPQTSIPKLTPAPLLLPTVFSSRMVYVDKSLPSLSLSHHSSSDQAAGAPDTSCISSVN</sequence>
<evidence type="ECO:0000256" key="6">
    <source>
        <dbReference type="ARBA" id="ARBA00023015"/>
    </source>
</evidence>